<dbReference type="OrthoDB" id="18576at2157"/>
<sequence>MKKVAIFLAAVVLLSVFGVVTSPAVSAAESEKVVIAIDLAHGENAKGLTDVTYKNQTLTEGMLKVLTDYTFVYFGDPKYESDLGIKRLGDKITYDALKNNNVTILILGQPTSPLPPEEIEAIKQWLQDGGKVLWIAGDSDYGNGAKTQQFINSLLDQLEITNLRLELASVEDPVSNAGAPYRVVAIADPWKDTPKRDILVKDFKYGGKVLEHGPGLVAWVDGKDGSGDWHKLTSDSKPEKTYVLVHSSSDSVIKENNDPPANAYQAGEQGEFPIVAAQIVKVNDKNDVIIVSGESPVGGYEPMWASQYYDVKLDGPAVVSNILEWSVEMTTATEEGGGGICGPAALIGLAIIPLLLRRRK</sequence>
<gene>
    <name evidence="1" type="ORF">X802_10285</name>
</gene>
<dbReference type="SUPFAM" id="SSF52317">
    <property type="entry name" value="Class I glutamine amidotransferase-like"/>
    <property type="match status" value="1"/>
</dbReference>
<evidence type="ECO:0000313" key="1">
    <source>
        <dbReference type="EMBL" id="AJC72495.1"/>
    </source>
</evidence>
<dbReference type="InterPro" id="IPR029062">
    <property type="entry name" value="Class_I_gatase-like"/>
</dbReference>
<dbReference type="AlphaFoldDB" id="A0A0X1KMN4"/>
<name>A0A0X1KMN4_9EURY</name>
<dbReference type="RefSeq" id="WP_062373635.1">
    <property type="nucleotide sequence ID" value="NZ_CP007140.1"/>
</dbReference>
<dbReference type="GO" id="GO:0008483">
    <property type="term" value="F:transaminase activity"/>
    <property type="evidence" value="ECO:0007669"/>
    <property type="project" value="UniProtKB-KW"/>
</dbReference>
<evidence type="ECO:0000313" key="2">
    <source>
        <dbReference type="Proteomes" id="UP000062043"/>
    </source>
</evidence>
<organism evidence="1 2">
    <name type="scientific">Thermococcus guaymasensis DSM 11113</name>
    <dbReference type="NCBI Taxonomy" id="1432656"/>
    <lineage>
        <taxon>Archaea</taxon>
        <taxon>Methanobacteriati</taxon>
        <taxon>Methanobacteriota</taxon>
        <taxon>Thermococci</taxon>
        <taxon>Thermococcales</taxon>
        <taxon>Thermococcaceae</taxon>
        <taxon>Thermococcus</taxon>
    </lineage>
</organism>
<dbReference type="STRING" id="1432656.X802_10285"/>
<dbReference type="PANTHER" id="PTHR12969">
    <property type="entry name" value="NGD5/OSM-6/IFT52"/>
    <property type="match status" value="1"/>
</dbReference>
<dbReference type="KEGG" id="tgy:X802_10285"/>
<dbReference type="EMBL" id="CP007140">
    <property type="protein sequence ID" value="AJC72495.1"/>
    <property type="molecule type" value="Genomic_DNA"/>
</dbReference>
<dbReference type="InterPro" id="IPR039975">
    <property type="entry name" value="IFT52"/>
</dbReference>
<dbReference type="GeneID" id="27136039"/>
<accession>A0A0X1KMN4</accession>
<dbReference type="InterPro" id="IPR027552">
    <property type="entry name" value="CGP_CTERM"/>
</dbReference>
<keyword evidence="1" id="KW-0032">Aminotransferase</keyword>
<dbReference type="Proteomes" id="UP000062043">
    <property type="component" value="Chromosome"/>
</dbReference>
<dbReference type="NCBIfam" id="TIGR04288">
    <property type="entry name" value="CGP_CTERM"/>
    <property type="match status" value="1"/>
</dbReference>
<dbReference type="PATRIC" id="fig|1432656.3.peg.2011"/>
<dbReference type="PANTHER" id="PTHR12969:SF7">
    <property type="entry name" value="INTRAFLAGELLAR TRANSPORT PROTEIN 52 HOMOLOG"/>
    <property type="match status" value="1"/>
</dbReference>
<keyword evidence="2" id="KW-1185">Reference proteome</keyword>
<reference evidence="1 2" key="1">
    <citation type="submission" date="2014-01" db="EMBL/GenBank/DDBJ databases">
        <title>Genome sequencing of Thermococcus guaymasensis.</title>
        <authorList>
            <person name="Zhang X."/>
            <person name="Alvare G."/>
            <person name="Fristensky B."/>
            <person name="Chen L."/>
            <person name="Suen T."/>
            <person name="Chen Q."/>
            <person name="Ma K."/>
        </authorList>
    </citation>
    <scope>NUCLEOTIDE SEQUENCE [LARGE SCALE GENOMIC DNA]</scope>
    <source>
        <strain evidence="1 2">DSM 11113</strain>
    </source>
</reference>
<keyword evidence="1" id="KW-0808">Transferase</keyword>
<proteinExistence type="predicted"/>
<protein>
    <submittedName>
        <fullName evidence="1">Aminotransferase</fullName>
    </submittedName>
</protein>